<dbReference type="InterPro" id="IPR010099">
    <property type="entry name" value="SDR39U1"/>
</dbReference>
<organism evidence="4 5">
    <name type="scientific">Thiomicrorhabdus lithotrophica</name>
    <dbReference type="NCBI Taxonomy" id="2949997"/>
    <lineage>
        <taxon>Bacteria</taxon>
        <taxon>Pseudomonadati</taxon>
        <taxon>Pseudomonadota</taxon>
        <taxon>Gammaproteobacteria</taxon>
        <taxon>Thiotrichales</taxon>
        <taxon>Piscirickettsiaceae</taxon>
        <taxon>Thiomicrorhabdus</taxon>
    </lineage>
</organism>
<gene>
    <name evidence="4" type="ORF">NR989_07420</name>
</gene>
<keyword evidence="5" id="KW-1185">Reference proteome</keyword>
<name>A0ABY8CBQ7_9GAMM</name>
<sequence length="284" mass="31198">MKIIILGGTGFVGSYLKAYLEAQSHDVVALGRKAYSKEFDLTAKLENQDLLIVLTGESIGKRWGAAYKKALLESRTLTNKLLKLKLQACQNPPKRIFSASAIGFYPENTCENILDESHTEPGKGFLGQLGKQWEETSLELTPKPLIMRFGVVLGKNGGALQKMLPPFKMGLGGPVAGGQQCFSWIHIEDLARAVSFFIEKSELKGVFNLTSLNPVTSNVFGKALAKAIHRPFWLPLPEFQLKLMFGEGAQVLTHSSAIVPTKLIESGFDFKYPEVATALKNIVE</sequence>
<dbReference type="Pfam" id="PF01370">
    <property type="entry name" value="Epimerase"/>
    <property type="match status" value="1"/>
</dbReference>
<evidence type="ECO:0000259" key="3">
    <source>
        <dbReference type="Pfam" id="PF08338"/>
    </source>
</evidence>
<accession>A0ABY8CBQ7</accession>
<dbReference type="EMBL" id="CP102381">
    <property type="protein sequence ID" value="WEJ61843.1"/>
    <property type="molecule type" value="Genomic_DNA"/>
</dbReference>
<dbReference type="RefSeq" id="WP_275594102.1">
    <property type="nucleotide sequence ID" value="NZ_CP102381.1"/>
</dbReference>
<evidence type="ECO:0000313" key="5">
    <source>
        <dbReference type="Proteomes" id="UP001222275"/>
    </source>
</evidence>
<dbReference type="InterPro" id="IPR013549">
    <property type="entry name" value="DUF1731"/>
</dbReference>
<dbReference type="SUPFAM" id="SSF51735">
    <property type="entry name" value="NAD(P)-binding Rossmann-fold domains"/>
    <property type="match status" value="1"/>
</dbReference>
<dbReference type="PANTHER" id="PTHR11092:SF0">
    <property type="entry name" value="EPIMERASE FAMILY PROTEIN SDR39U1"/>
    <property type="match status" value="1"/>
</dbReference>
<dbReference type="Proteomes" id="UP001222275">
    <property type="component" value="Chromosome"/>
</dbReference>
<comment type="similarity">
    <text evidence="1">Belongs to the NAD(P)-dependent epimerase/dehydratase family. SDR39U1 subfamily.</text>
</comment>
<evidence type="ECO:0000256" key="1">
    <source>
        <dbReference type="ARBA" id="ARBA00009353"/>
    </source>
</evidence>
<feature type="domain" description="NAD-dependent epimerase/dehydratase" evidence="2">
    <location>
        <begin position="3"/>
        <end position="50"/>
    </location>
</feature>
<dbReference type="NCBIfam" id="TIGR01777">
    <property type="entry name" value="yfcH"/>
    <property type="match status" value="1"/>
</dbReference>
<feature type="domain" description="DUF1731" evidence="3">
    <location>
        <begin position="236"/>
        <end position="282"/>
    </location>
</feature>
<dbReference type="Gene3D" id="3.40.50.720">
    <property type="entry name" value="NAD(P)-binding Rossmann-like Domain"/>
    <property type="match status" value="1"/>
</dbReference>
<proteinExistence type="inferred from homology"/>
<dbReference type="Pfam" id="PF08338">
    <property type="entry name" value="DUF1731"/>
    <property type="match status" value="1"/>
</dbReference>
<dbReference type="InterPro" id="IPR001509">
    <property type="entry name" value="Epimerase_deHydtase"/>
</dbReference>
<protein>
    <submittedName>
        <fullName evidence="4">TIGR01777 family oxidoreductase</fullName>
    </submittedName>
</protein>
<evidence type="ECO:0000259" key="2">
    <source>
        <dbReference type="Pfam" id="PF01370"/>
    </source>
</evidence>
<dbReference type="PANTHER" id="PTHR11092">
    <property type="entry name" value="SUGAR NUCLEOTIDE EPIMERASE RELATED"/>
    <property type="match status" value="1"/>
</dbReference>
<evidence type="ECO:0000313" key="4">
    <source>
        <dbReference type="EMBL" id="WEJ61843.1"/>
    </source>
</evidence>
<dbReference type="InterPro" id="IPR036291">
    <property type="entry name" value="NAD(P)-bd_dom_sf"/>
</dbReference>
<reference evidence="4 5" key="1">
    <citation type="submission" date="2022-06" db="EMBL/GenBank/DDBJ databases">
        <title>Thiomicrohabdus sp. nov, an obligately chemolithoautotrophic, sulfur-oxidizing bacterium isolated from beach of Guanyin Mountain. Amoy.</title>
        <authorList>
            <person name="Zhu H."/>
        </authorList>
    </citation>
    <scope>NUCLEOTIDE SEQUENCE [LARGE SCALE GENOMIC DNA]</scope>
    <source>
        <strain evidence="4 5">XGS-01</strain>
    </source>
</reference>